<organism evidence="4">
    <name type="scientific">araluen mito-like virus</name>
    <dbReference type="NCBI Taxonomy" id="2858880"/>
    <lineage>
        <taxon>Viruses</taxon>
        <taxon>Riboviria</taxon>
        <taxon>Orthornavirae</taxon>
        <taxon>Lenarviricota</taxon>
        <taxon>Howeltoviricetes</taxon>
        <taxon>Cryppavirales</taxon>
        <taxon>Mitoviridae</taxon>
    </lineage>
</organism>
<dbReference type="GO" id="GO:0003968">
    <property type="term" value="F:RNA-directed RNA polymerase activity"/>
    <property type="evidence" value="ECO:0007669"/>
    <property type="project" value="UniProtKB-KW"/>
</dbReference>
<evidence type="ECO:0000256" key="3">
    <source>
        <dbReference type="ARBA" id="ARBA00022695"/>
    </source>
</evidence>
<dbReference type="EMBL" id="MW976877">
    <property type="protein sequence ID" value="QXP49782.1"/>
    <property type="molecule type" value="Genomic_RNA"/>
</dbReference>
<proteinExistence type="predicted"/>
<keyword evidence="3" id="KW-0548">Nucleotidyltransferase</keyword>
<dbReference type="Pfam" id="PF05919">
    <property type="entry name" value="Mitovir_RNA_pol"/>
    <property type="match status" value="1"/>
</dbReference>
<dbReference type="SUPFAM" id="SSF56672">
    <property type="entry name" value="DNA/RNA polymerases"/>
    <property type="match status" value="1"/>
</dbReference>
<dbReference type="InterPro" id="IPR008686">
    <property type="entry name" value="RNA_pol_mitovir"/>
</dbReference>
<protein>
    <submittedName>
        <fullName evidence="4">RNA-dependent RNA polymerase</fullName>
    </submittedName>
</protein>
<dbReference type="PANTHER" id="PTHR34456:SF13">
    <property type="entry name" value="REVERSE TRANSCRIPTASE DOMAIN-CONTAINING PROTEIN"/>
    <property type="match status" value="1"/>
</dbReference>
<evidence type="ECO:0000313" key="4">
    <source>
        <dbReference type="EMBL" id="QXP49782.1"/>
    </source>
</evidence>
<dbReference type="InterPro" id="IPR043502">
    <property type="entry name" value="DNA/RNA_pol_sf"/>
</dbReference>
<evidence type="ECO:0000256" key="2">
    <source>
        <dbReference type="ARBA" id="ARBA00022679"/>
    </source>
</evidence>
<accession>A0A8F5XVX0</accession>
<name>A0A8F5XVX0_9VIRU</name>
<keyword evidence="2" id="KW-0808">Transferase</keyword>
<evidence type="ECO:0000256" key="1">
    <source>
        <dbReference type="ARBA" id="ARBA00022484"/>
    </source>
</evidence>
<dbReference type="PANTHER" id="PTHR34456">
    <property type="entry name" value="MITOVIRUS RNA-DEPENDENT RNA POLYMERASE"/>
    <property type="match status" value="1"/>
</dbReference>
<reference evidence="4" key="1">
    <citation type="submission" date="2021-04" db="EMBL/GenBank/DDBJ databases">
        <title>RNA virome diversity and Wolbachia infection in individual Drosophila simulans.</title>
        <authorList>
            <person name="Ortiz-Baez A.S."/>
            <person name="Hoffmann A.A."/>
            <person name="Shi M."/>
            <person name="Holmes E.C."/>
        </authorList>
    </citation>
    <scope>NUCLEOTIDE SEQUENCE</scope>
    <source>
        <strain evidence="4">K119_12924</strain>
    </source>
</reference>
<keyword evidence="1 4" id="KW-0696">RNA-directed RNA polymerase</keyword>
<sequence length="416" mass="48549">MPIKLQMSILSNLIGESKTEAWRNILVGLPFLTPSGDRYVNYNTGQPMGAYSSWPIMALSHHYIVRLAAIRAGYESDFDNYCILGDDIVIANDHVASEYRTLLSTLDMPLSEQKTHSSEQFFEFAKRYFYRGLEISPFQVSSVQNVVKRYYLLQNFLSNHEKKGWVLNRGRKESFLIGVQGIFGIPIDHARRISKLFYTFELVMETKEKGIVTTEKSDLIRSLFAFPVPCSFTLSDFNQFIHDKLVLGRQCLIREEMTRCSLEMEKFQDYYYHKVVCKYAPNECNFCLPPEVRGWHPFGACWKKYTIQAIEEFTQQYDPDHFNLRELLHFRGLMARMMRTDTLRYRDNKVEILADAHLVKLVLNQTVNDMEYRCLAAIAQHDIFNYEISPLPSTMAVIPFEGSKYEINPTEYLSYE</sequence>